<feature type="region of interest" description="Disordered" evidence="1">
    <location>
        <begin position="58"/>
        <end position="108"/>
    </location>
</feature>
<reference evidence="2" key="1">
    <citation type="submission" date="2015-12" db="EMBL/GenBank/DDBJ databases">
        <title>De novo transcriptome assembly of four potential Pierce s Disease insect vectors from Arizona vineyards.</title>
        <authorList>
            <person name="Tassone E.E."/>
        </authorList>
    </citation>
    <scope>NUCLEOTIDE SEQUENCE</scope>
</reference>
<protein>
    <submittedName>
        <fullName evidence="2">Uncharacterized protein</fullName>
    </submittedName>
</protein>
<evidence type="ECO:0000256" key="1">
    <source>
        <dbReference type="SAM" id="MobiDB-lite"/>
    </source>
</evidence>
<accession>A0A1B6DCD6</accession>
<organism evidence="2">
    <name type="scientific">Clastoptera arizonana</name>
    <name type="common">Arizona spittle bug</name>
    <dbReference type="NCBI Taxonomy" id="38151"/>
    <lineage>
        <taxon>Eukaryota</taxon>
        <taxon>Metazoa</taxon>
        <taxon>Ecdysozoa</taxon>
        <taxon>Arthropoda</taxon>
        <taxon>Hexapoda</taxon>
        <taxon>Insecta</taxon>
        <taxon>Pterygota</taxon>
        <taxon>Neoptera</taxon>
        <taxon>Paraneoptera</taxon>
        <taxon>Hemiptera</taxon>
        <taxon>Auchenorrhyncha</taxon>
        <taxon>Cercopoidea</taxon>
        <taxon>Clastopteridae</taxon>
        <taxon>Clastoptera</taxon>
    </lineage>
</organism>
<sequence>MPEEGYPPSSGGWFSSLRRPLRRLSKARLSKSAWDINNAGNVKKQLKDELGEVVAEMENMDNTDDSKNHTRTKQMSIGRKKFNMDNTDDSKNHTRTKQMSIGRKKFNM</sequence>
<dbReference type="EMBL" id="GEDC01014023">
    <property type="protein sequence ID" value="JAS23275.1"/>
    <property type="molecule type" value="Transcribed_RNA"/>
</dbReference>
<name>A0A1B6DCD6_9HEMI</name>
<dbReference type="AlphaFoldDB" id="A0A1B6DCD6"/>
<gene>
    <name evidence="2" type="ORF">g.34152</name>
</gene>
<feature type="non-terminal residue" evidence="2">
    <location>
        <position position="108"/>
    </location>
</feature>
<evidence type="ECO:0000313" key="2">
    <source>
        <dbReference type="EMBL" id="JAS23275.1"/>
    </source>
</evidence>
<proteinExistence type="predicted"/>